<dbReference type="FunCoup" id="Q54UM3">
    <property type="interactions" value="76"/>
</dbReference>
<protein>
    <submittedName>
        <fullName evidence="2">Uridine phosphorylase</fullName>
    </submittedName>
</protein>
<dbReference type="Proteomes" id="UP000002195">
    <property type="component" value="Unassembled WGS sequence"/>
</dbReference>
<dbReference type="SUPFAM" id="SSF53167">
    <property type="entry name" value="Purine and uridine phosphorylases"/>
    <property type="match status" value="1"/>
</dbReference>
<reference evidence="2 3" key="1">
    <citation type="journal article" date="2005" name="Nature">
        <title>The genome of the social amoeba Dictyostelium discoideum.</title>
        <authorList>
            <consortium name="The Dictyostelium discoideum Sequencing Consortium"/>
            <person name="Eichinger L."/>
            <person name="Pachebat J.A."/>
            <person name="Glockner G."/>
            <person name="Rajandream M.A."/>
            <person name="Sucgang R."/>
            <person name="Berriman M."/>
            <person name="Song J."/>
            <person name="Olsen R."/>
            <person name="Szafranski K."/>
            <person name="Xu Q."/>
            <person name="Tunggal B."/>
            <person name="Kummerfeld S."/>
            <person name="Madera M."/>
            <person name="Konfortov B.A."/>
            <person name="Rivero F."/>
            <person name="Bankier A.T."/>
            <person name="Lehmann R."/>
            <person name="Hamlin N."/>
            <person name="Davies R."/>
            <person name="Gaudet P."/>
            <person name="Fey P."/>
            <person name="Pilcher K."/>
            <person name="Chen G."/>
            <person name="Saunders D."/>
            <person name="Sodergren E."/>
            <person name="Davis P."/>
            <person name="Kerhornou A."/>
            <person name="Nie X."/>
            <person name="Hall N."/>
            <person name="Anjard C."/>
            <person name="Hemphill L."/>
            <person name="Bason N."/>
            <person name="Farbrother P."/>
            <person name="Desany B."/>
            <person name="Just E."/>
            <person name="Morio T."/>
            <person name="Rost R."/>
            <person name="Churcher C."/>
            <person name="Cooper J."/>
            <person name="Haydock S."/>
            <person name="van Driessche N."/>
            <person name="Cronin A."/>
            <person name="Goodhead I."/>
            <person name="Muzny D."/>
            <person name="Mourier T."/>
            <person name="Pain A."/>
            <person name="Lu M."/>
            <person name="Harper D."/>
            <person name="Lindsay R."/>
            <person name="Hauser H."/>
            <person name="James K."/>
            <person name="Quiles M."/>
            <person name="Madan Babu M."/>
            <person name="Saito T."/>
            <person name="Buchrieser C."/>
            <person name="Wardroper A."/>
            <person name="Felder M."/>
            <person name="Thangavelu M."/>
            <person name="Johnson D."/>
            <person name="Knights A."/>
            <person name="Loulseged H."/>
            <person name="Mungall K."/>
            <person name="Oliver K."/>
            <person name="Price C."/>
            <person name="Quail M.A."/>
            <person name="Urushihara H."/>
            <person name="Hernandez J."/>
            <person name="Rabbinowitsch E."/>
            <person name="Steffen D."/>
            <person name="Sanders M."/>
            <person name="Ma J."/>
            <person name="Kohara Y."/>
            <person name="Sharp S."/>
            <person name="Simmonds M."/>
            <person name="Spiegler S."/>
            <person name="Tivey A."/>
            <person name="Sugano S."/>
            <person name="White B."/>
            <person name="Walker D."/>
            <person name="Woodward J."/>
            <person name="Winckler T."/>
            <person name="Tanaka Y."/>
            <person name="Shaulsky G."/>
            <person name="Schleicher M."/>
            <person name="Weinstock G."/>
            <person name="Rosenthal A."/>
            <person name="Cox E.C."/>
            <person name="Chisholm R.L."/>
            <person name="Gibbs R."/>
            <person name="Loomis W.F."/>
            <person name="Platzer M."/>
            <person name="Kay R.R."/>
            <person name="Williams J."/>
            <person name="Dear P.H."/>
            <person name="Noegel A.A."/>
            <person name="Barrell B."/>
            <person name="Kuspa A."/>
        </authorList>
    </citation>
    <scope>NUCLEOTIDE SEQUENCE [LARGE SCALE GENOMIC DNA]</scope>
    <source>
        <strain evidence="2 3">AX4</strain>
    </source>
</reference>
<dbReference type="dictyBase" id="DDB_G0280985">
    <property type="gene designation" value="udpB"/>
</dbReference>
<dbReference type="CDD" id="cd17769">
    <property type="entry name" value="NP_TgUP-like"/>
    <property type="match status" value="1"/>
</dbReference>
<dbReference type="InterPro" id="IPR035994">
    <property type="entry name" value="Nucleoside_phosphorylase_sf"/>
</dbReference>
<dbReference type="AlphaFoldDB" id="Q54UM3"/>
<dbReference type="OMA" id="TFEMETF"/>
<accession>Q54UM3</accession>
<organism evidence="2 3">
    <name type="scientific">Dictyostelium discoideum</name>
    <name type="common">Social amoeba</name>
    <dbReference type="NCBI Taxonomy" id="44689"/>
    <lineage>
        <taxon>Eukaryota</taxon>
        <taxon>Amoebozoa</taxon>
        <taxon>Evosea</taxon>
        <taxon>Eumycetozoa</taxon>
        <taxon>Dictyostelia</taxon>
        <taxon>Dictyosteliales</taxon>
        <taxon>Dictyosteliaceae</taxon>
        <taxon>Dictyostelium</taxon>
    </lineage>
</organism>
<dbReference type="VEuPathDB" id="AmoebaDB:DDB_G0280985"/>
<name>Q54UM3_DICDI</name>
<gene>
    <name evidence="2" type="primary">udpB</name>
    <name evidence="2" type="ORF">DDB_G0280985</name>
</gene>
<dbReference type="HOGENOM" id="CLU_040695_0_0_1"/>
<dbReference type="InParanoid" id="Q54UM3"/>
<dbReference type="GO" id="GO:0004850">
    <property type="term" value="F:uridine phosphorylase activity"/>
    <property type="evidence" value="ECO:0000318"/>
    <property type="project" value="GO_Central"/>
</dbReference>
<dbReference type="PaxDb" id="44689-DDB0230170"/>
<dbReference type="Pfam" id="PF01048">
    <property type="entry name" value="PNP_UDP_1"/>
    <property type="match status" value="1"/>
</dbReference>
<dbReference type="PANTHER" id="PTHR43691">
    <property type="entry name" value="URIDINE PHOSPHORYLASE"/>
    <property type="match status" value="1"/>
</dbReference>
<dbReference type="PANTHER" id="PTHR43691:SF14">
    <property type="entry name" value="URIDINE PHOSPHORYLASE"/>
    <property type="match status" value="1"/>
</dbReference>
<dbReference type="eggNOG" id="ENOG502RXRP">
    <property type="taxonomic scope" value="Eukaryota"/>
</dbReference>
<sequence>MTEVKKLGDAKNANFPVDERNAVYHLGVAKGELSQRILTVGDSERASRLTKELLEEVEEEKAHRGFVIHTGKYKGVRVSIVSIGMGTPMMDFLVREGRFVVDGPMAIIRYGTCGSIKDVEVGSLAIAESSILIRRNPDFWHSDNNKDQTKCKPYDISKPVAGDKELIDLLKNDFESIFKDRKTVVGINASADSFYSSQGRIDPEFDDFNEQLIENIIDLYENKVNTLEMETFQLYHLATRSKQPIKAASSTIILANRVTQAFLDNNTKVKLEIEGGRACLESLIKVNLN</sequence>
<dbReference type="InterPro" id="IPR000845">
    <property type="entry name" value="Nucleoside_phosphorylase_d"/>
</dbReference>
<comment type="caution">
    <text evidence="2">The sequence shown here is derived from an EMBL/GenBank/DDBJ whole genome shotgun (WGS) entry which is preliminary data.</text>
</comment>
<dbReference type="EMBL" id="AAFI02000040">
    <property type="protein sequence ID" value="EAL66789.1"/>
    <property type="molecule type" value="Genomic_DNA"/>
</dbReference>
<evidence type="ECO:0000313" key="2">
    <source>
        <dbReference type="EMBL" id="EAL66789.1"/>
    </source>
</evidence>
<evidence type="ECO:0000259" key="1">
    <source>
        <dbReference type="Pfam" id="PF01048"/>
    </source>
</evidence>
<dbReference type="GeneID" id="8622806"/>
<proteinExistence type="predicted"/>
<dbReference type="PhylomeDB" id="Q54UM3"/>
<keyword evidence="3" id="KW-1185">Reference proteome</keyword>
<dbReference type="GO" id="GO:0006218">
    <property type="term" value="P:uridine catabolic process"/>
    <property type="evidence" value="ECO:0000318"/>
    <property type="project" value="GO_Central"/>
</dbReference>
<evidence type="ECO:0000313" key="3">
    <source>
        <dbReference type="Proteomes" id="UP000002195"/>
    </source>
</evidence>
<dbReference type="GO" id="GO:0009617">
    <property type="term" value="P:response to bacterium"/>
    <property type="evidence" value="ECO:0007007"/>
    <property type="project" value="dictyBase"/>
</dbReference>
<dbReference type="STRING" id="44689.Q54UM3"/>
<feature type="domain" description="Nucleoside phosphorylase" evidence="1">
    <location>
        <begin position="36"/>
        <end position="255"/>
    </location>
</feature>
<dbReference type="SMR" id="Q54UM3"/>
<dbReference type="GO" id="GO:0005829">
    <property type="term" value="C:cytosol"/>
    <property type="evidence" value="ECO:0000318"/>
    <property type="project" value="GO_Central"/>
</dbReference>
<dbReference type="RefSeq" id="XP_640753.1">
    <property type="nucleotide sequence ID" value="XM_635661.1"/>
</dbReference>
<dbReference type="KEGG" id="ddi:DDB_G0280985"/>
<dbReference type="GO" id="GO:0045335">
    <property type="term" value="C:phagocytic vesicle"/>
    <property type="evidence" value="ECO:0007005"/>
    <property type="project" value="dictyBase"/>
</dbReference>
<dbReference type="Gene3D" id="3.40.50.1580">
    <property type="entry name" value="Nucleoside phosphorylase domain"/>
    <property type="match status" value="1"/>
</dbReference>